<evidence type="ECO:0000259" key="2">
    <source>
        <dbReference type="Pfam" id="PF11790"/>
    </source>
</evidence>
<feature type="chain" id="PRO_5047130300" description="Asl1-like glycosyl hydrolase catalytic domain-containing protein" evidence="1">
    <location>
        <begin position="25"/>
        <end position="511"/>
    </location>
</feature>
<protein>
    <recommendedName>
        <fullName evidence="2">Asl1-like glycosyl hydrolase catalytic domain-containing protein</fullName>
    </recommendedName>
</protein>
<evidence type="ECO:0000313" key="3">
    <source>
        <dbReference type="EMBL" id="MBC5667906.1"/>
    </source>
</evidence>
<keyword evidence="4" id="KW-1185">Reference proteome</keyword>
<reference evidence="3 4" key="1">
    <citation type="submission" date="2020-08" db="EMBL/GenBank/DDBJ databases">
        <title>Genome public.</title>
        <authorList>
            <person name="Liu C."/>
            <person name="Sun Q."/>
        </authorList>
    </citation>
    <scope>NUCLEOTIDE SEQUENCE [LARGE SCALE GENOMIC DNA]</scope>
    <source>
        <strain evidence="3 4">BX4</strain>
    </source>
</reference>
<dbReference type="PANTHER" id="PTHR34154">
    <property type="entry name" value="ALKALI-SENSITIVE LINKAGE PROTEIN 1"/>
    <property type="match status" value="1"/>
</dbReference>
<name>A0ABR7F2R7_9FIRM</name>
<organism evidence="3 4">
    <name type="scientific">Eubacterium segne</name>
    <dbReference type="NCBI Taxonomy" id="2763045"/>
    <lineage>
        <taxon>Bacteria</taxon>
        <taxon>Bacillati</taxon>
        <taxon>Bacillota</taxon>
        <taxon>Clostridia</taxon>
        <taxon>Eubacteriales</taxon>
        <taxon>Eubacteriaceae</taxon>
        <taxon>Eubacterium</taxon>
    </lineage>
</organism>
<dbReference type="InterPro" id="IPR013783">
    <property type="entry name" value="Ig-like_fold"/>
</dbReference>
<dbReference type="RefSeq" id="WP_118588688.1">
    <property type="nucleotide sequence ID" value="NZ_JACOOZ010000005.1"/>
</dbReference>
<feature type="signal peptide" evidence="1">
    <location>
        <begin position="1"/>
        <end position="24"/>
    </location>
</feature>
<sequence length="511" mass="58957">MEKIKKILAMVLSVALLFSGMIFDNTVTKADETNTWSGEAIISPEQNKLIGAGYIDIKWNNTLENVKQYKVYIDGTLKKTMSPSGDIMKFEFYTTNVKGYTEQIVAELKDNTVVKSDVRNFYVTKKGICVNRRDMGAAVDPASMNIGWYYDWDYKSLKDWNYKNKKFYDLEFVPMIWGDDSVDISKRCEYANRKGYKYMLSYNEPDLKGESNKQPDTMRYRWNEMIDSKGSLRLGSPATETFQINSDKWWTPFWNGLNQTQKNNMTFIAVHAYQHYYDNADTALEYLHTIDEIYAKYKKPIWITEFAVADSGNVFNPKNAKHNAQVQEFMKIVLKGLNERSYVERYSWFDFNPEDSKTGASGIYYYDTGKLTTLGQIYANIGNPAGYNAKKYNVLYTTSKNTSMASCVAAVPTTVYSVTAKKKAFSYSIKSVKRAAGYQVQYSLNKKFSTKKKYKTKTKNISATSATVKNGTIKKLTKKKTYYVRVRAYKVINGKKYYCKWSKTNKVKIKK</sequence>
<dbReference type="InterPro" id="IPR017853">
    <property type="entry name" value="GH"/>
</dbReference>
<dbReference type="Proteomes" id="UP000597877">
    <property type="component" value="Unassembled WGS sequence"/>
</dbReference>
<dbReference type="Gene3D" id="3.20.20.80">
    <property type="entry name" value="Glycosidases"/>
    <property type="match status" value="1"/>
</dbReference>
<gene>
    <name evidence="3" type="ORF">H8S00_07935</name>
</gene>
<evidence type="ECO:0000313" key="4">
    <source>
        <dbReference type="Proteomes" id="UP000597877"/>
    </source>
</evidence>
<evidence type="ECO:0000256" key="1">
    <source>
        <dbReference type="SAM" id="SignalP"/>
    </source>
</evidence>
<dbReference type="Gene3D" id="2.60.40.10">
    <property type="entry name" value="Immunoglobulins"/>
    <property type="match status" value="1"/>
</dbReference>
<accession>A0ABR7F2R7</accession>
<dbReference type="EMBL" id="JACOOZ010000005">
    <property type="protein sequence ID" value="MBC5667906.1"/>
    <property type="molecule type" value="Genomic_DNA"/>
</dbReference>
<dbReference type="Pfam" id="PF11790">
    <property type="entry name" value="Glyco_hydro_cc"/>
    <property type="match status" value="1"/>
</dbReference>
<keyword evidence="1" id="KW-0732">Signal</keyword>
<comment type="caution">
    <text evidence="3">The sequence shown here is derived from an EMBL/GenBank/DDBJ whole genome shotgun (WGS) entry which is preliminary data.</text>
</comment>
<proteinExistence type="predicted"/>
<feature type="domain" description="Asl1-like glycosyl hydrolase catalytic" evidence="2">
    <location>
        <begin position="129"/>
        <end position="378"/>
    </location>
</feature>
<dbReference type="InterPro" id="IPR053183">
    <property type="entry name" value="ASL1"/>
</dbReference>
<dbReference type="PANTHER" id="PTHR34154:SF3">
    <property type="entry name" value="ALKALI-SENSITIVE LINKAGE PROTEIN 1"/>
    <property type="match status" value="1"/>
</dbReference>
<dbReference type="SUPFAM" id="SSF51445">
    <property type="entry name" value="(Trans)glycosidases"/>
    <property type="match status" value="1"/>
</dbReference>
<dbReference type="InterPro" id="IPR024655">
    <property type="entry name" value="Asl1_glyco_hydro_catalytic"/>
</dbReference>